<dbReference type="STRING" id="131310.A0A0N4ZUW8"/>
<dbReference type="SMART" id="SM00353">
    <property type="entry name" value="HLH"/>
    <property type="match status" value="1"/>
</dbReference>
<evidence type="ECO:0000313" key="4">
    <source>
        <dbReference type="WBParaSite" id="PTRK_0001238000.1"/>
    </source>
</evidence>
<dbReference type="PROSITE" id="PS50888">
    <property type="entry name" value="BHLH"/>
    <property type="match status" value="1"/>
</dbReference>
<keyword evidence="1" id="KW-0238">DNA-binding</keyword>
<dbReference type="Pfam" id="PF00010">
    <property type="entry name" value="HLH"/>
    <property type="match status" value="1"/>
</dbReference>
<protein>
    <submittedName>
        <fullName evidence="4">BHLH domain-containing protein</fullName>
    </submittedName>
</protein>
<dbReference type="AlphaFoldDB" id="A0A0N4ZUW8"/>
<dbReference type="GO" id="GO:0046983">
    <property type="term" value="F:protein dimerization activity"/>
    <property type="evidence" value="ECO:0007669"/>
    <property type="project" value="InterPro"/>
</dbReference>
<dbReference type="SUPFAM" id="SSF47459">
    <property type="entry name" value="HLH, helix-loop-helix DNA-binding domain"/>
    <property type="match status" value="1"/>
</dbReference>
<feature type="domain" description="BHLH" evidence="2">
    <location>
        <begin position="72"/>
        <end position="125"/>
    </location>
</feature>
<dbReference type="PANTHER" id="PTHR23349">
    <property type="entry name" value="BASIC HELIX-LOOP-HELIX TRANSCRIPTION FACTOR, TWIST"/>
    <property type="match status" value="1"/>
</dbReference>
<accession>A0A0N4ZUW8</accession>
<name>A0A0N4ZUW8_PARTI</name>
<dbReference type="GO" id="GO:0032502">
    <property type="term" value="P:developmental process"/>
    <property type="evidence" value="ECO:0007669"/>
    <property type="project" value="TreeGrafter"/>
</dbReference>
<organism evidence="3 4">
    <name type="scientific">Parastrongyloides trichosuri</name>
    <name type="common">Possum-specific nematode worm</name>
    <dbReference type="NCBI Taxonomy" id="131310"/>
    <lineage>
        <taxon>Eukaryota</taxon>
        <taxon>Metazoa</taxon>
        <taxon>Ecdysozoa</taxon>
        <taxon>Nematoda</taxon>
        <taxon>Chromadorea</taxon>
        <taxon>Rhabditida</taxon>
        <taxon>Tylenchina</taxon>
        <taxon>Panagrolaimomorpha</taxon>
        <taxon>Strongyloidoidea</taxon>
        <taxon>Strongyloididae</taxon>
        <taxon>Parastrongyloides</taxon>
    </lineage>
</organism>
<dbReference type="Proteomes" id="UP000038045">
    <property type="component" value="Unplaced"/>
</dbReference>
<dbReference type="PANTHER" id="PTHR23349:SF108">
    <property type="entry name" value="BHLH DOMAIN-CONTAINING PROTEIN"/>
    <property type="match status" value="1"/>
</dbReference>
<proteinExistence type="predicted"/>
<dbReference type="WBParaSite" id="PTRK_0001238000.1">
    <property type="protein sequence ID" value="PTRK_0001238000.1"/>
    <property type="gene ID" value="PTRK_0001238000"/>
</dbReference>
<reference evidence="4" key="1">
    <citation type="submission" date="2017-02" db="UniProtKB">
        <authorList>
            <consortium name="WormBaseParasite"/>
        </authorList>
    </citation>
    <scope>IDENTIFICATION</scope>
</reference>
<keyword evidence="3" id="KW-1185">Reference proteome</keyword>
<dbReference type="Gene3D" id="4.10.280.10">
    <property type="entry name" value="Helix-loop-helix DNA-binding domain"/>
    <property type="match status" value="1"/>
</dbReference>
<dbReference type="CDD" id="cd11418">
    <property type="entry name" value="bHLH_TS_ASCL"/>
    <property type="match status" value="1"/>
</dbReference>
<evidence type="ECO:0000256" key="1">
    <source>
        <dbReference type="ARBA" id="ARBA00023125"/>
    </source>
</evidence>
<dbReference type="InterPro" id="IPR011598">
    <property type="entry name" value="bHLH_dom"/>
</dbReference>
<evidence type="ECO:0000313" key="3">
    <source>
        <dbReference type="Proteomes" id="UP000038045"/>
    </source>
</evidence>
<evidence type="ECO:0000259" key="2">
    <source>
        <dbReference type="PROSITE" id="PS50888"/>
    </source>
</evidence>
<dbReference type="GO" id="GO:0000981">
    <property type="term" value="F:DNA-binding transcription factor activity, RNA polymerase II-specific"/>
    <property type="evidence" value="ECO:0007669"/>
    <property type="project" value="TreeGrafter"/>
</dbReference>
<dbReference type="GO" id="GO:0000977">
    <property type="term" value="F:RNA polymerase II transcription regulatory region sequence-specific DNA binding"/>
    <property type="evidence" value="ECO:0007669"/>
    <property type="project" value="TreeGrafter"/>
</dbReference>
<dbReference type="InterPro" id="IPR036638">
    <property type="entry name" value="HLH_DNA-bd_sf"/>
</dbReference>
<dbReference type="InterPro" id="IPR050283">
    <property type="entry name" value="E-box_TF_Regulators"/>
</dbReference>
<sequence>MAYSIQKYTNDGYISIDKNEKGFNSEKILKNDKNNDEDFEESLSINEKNLLIGDNRNLVEKLIENENLEKIYAVEKRNARERTRVHTVNQAFLVLKHHIPALKIFTKRVSKLKILRAAILYIDTLSNILDDQKLSKTEFTKKNDSFIPSSIIPSDSTSFNMFSFQTHFNPTLVAAHTFPYFDYDSLNNRNNYQQNSNVDIFNNSTRNSYSLESLYNQHSFMSNAFNNIEI</sequence>